<protein>
    <recommendedName>
        <fullName evidence="3">DUF2935 domain-containing protein</fullName>
    </recommendedName>
</protein>
<evidence type="ECO:0008006" key="3">
    <source>
        <dbReference type="Google" id="ProtNLM"/>
    </source>
</evidence>
<dbReference type="Pfam" id="PF11155">
    <property type="entry name" value="DUF2935"/>
    <property type="match status" value="2"/>
</dbReference>
<evidence type="ECO:0000313" key="2">
    <source>
        <dbReference type="Proteomes" id="UP000234950"/>
    </source>
</evidence>
<sequence length="274" mass="32338">MPGTISLWEEHLFWLEILQDHAIFVRDHLSVTERNEISISEGFNQSFQRLLNSLKELNPTWDYASTEMVAFAKKAYSTAYEYFRFEGHLQNLRIKNEINLNLSPTYLNGTLNENQEYLRILSYLSNGQQPIPLRLDQLLDLWLEDQLGHIILLKNLVDPIELTVDRQTDLYAQRFQMFILQNHHIKGFLRFTEQGFPRQKELALEVGRTVIEMNLYIRSILEKYNGDRVLNKTTLRFIEHHFPETCYFVKKLAEFAPELQAESVHCSLRKPSFG</sequence>
<dbReference type="Proteomes" id="UP000234950">
    <property type="component" value="Unassembled WGS sequence"/>
</dbReference>
<gene>
    <name evidence="1" type="ORF">CVD27_18165</name>
</gene>
<dbReference type="OrthoDB" id="1633927at2"/>
<evidence type="ECO:0000313" key="1">
    <source>
        <dbReference type="EMBL" id="PLS02751.1"/>
    </source>
</evidence>
<name>A0A2N5HB51_9BACI</name>
<dbReference type="AlphaFoldDB" id="A0A2N5HB51"/>
<dbReference type="InterPro" id="IPR021328">
    <property type="entry name" value="CotB-like"/>
</dbReference>
<comment type="caution">
    <text evidence="1">The sequence shown here is derived from an EMBL/GenBank/DDBJ whole genome shotgun (WGS) entry which is preliminary data.</text>
</comment>
<organism evidence="1 2">
    <name type="scientific">Neobacillus cucumis</name>
    <dbReference type="NCBI Taxonomy" id="1740721"/>
    <lineage>
        <taxon>Bacteria</taxon>
        <taxon>Bacillati</taxon>
        <taxon>Bacillota</taxon>
        <taxon>Bacilli</taxon>
        <taxon>Bacillales</taxon>
        <taxon>Bacillaceae</taxon>
        <taxon>Neobacillus</taxon>
    </lineage>
</organism>
<proteinExistence type="predicted"/>
<dbReference type="RefSeq" id="WP_101649313.1">
    <property type="nucleotide sequence ID" value="NZ_PGVE01000065.1"/>
</dbReference>
<dbReference type="EMBL" id="PGVE01000065">
    <property type="protein sequence ID" value="PLS02751.1"/>
    <property type="molecule type" value="Genomic_DNA"/>
</dbReference>
<reference evidence="1 2" key="1">
    <citation type="submission" date="2017-11" db="EMBL/GenBank/DDBJ databases">
        <title>Comparitive Functional Genomics of Dry Heat Resistant strains isolated from the Viking Spacecraft.</title>
        <authorList>
            <person name="Seuylemezian A."/>
            <person name="Cooper K."/>
            <person name="Vaishampayan P."/>
        </authorList>
    </citation>
    <scope>NUCLEOTIDE SEQUENCE [LARGE SCALE GENOMIC DNA]</scope>
    <source>
        <strain evidence="1 2">V32-6</strain>
    </source>
</reference>
<dbReference type="SUPFAM" id="SSF158430">
    <property type="entry name" value="Bacillus cereus metalloprotein-like"/>
    <property type="match status" value="2"/>
</dbReference>
<keyword evidence="2" id="KW-1185">Reference proteome</keyword>
<accession>A0A2N5HB51</accession>
<dbReference type="Gene3D" id="1.20.1260.120">
    <property type="entry name" value="Protein of unknown function DUF2935"/>
    <property type="match status" value="1"/>
</dbReference>